<dbReference type="SUPFAM" id="SSF143100">
    <property type="entry name" value="TTHA1013/TTHA0281-like"/>
    <property type="match status" value="1"/>
</dbReference>
<evidence type="ECO:0000313" key="3">
    <source>
        <dbReference type="Proteomes" id="UP000062160"/>
    </source>
</evidence>
<dbReference type="PANTHER" id="PTHR34504:SF2">
    <property type="entry name" value="UPF0150 PROTEIN SSL0259"/>
    <property type="match status" value="1"/>
</dbReference>
<dbReference type="Proteomes" id="UP000062160">
    <property type="component" value="Unassembled WGS sequence"/>
</dbReference>
<evidence type="ECO:0000313" key="2">
    <source>
        <dbReference type="EMBL" id="GAQ24359.1"/>
    </source>
</evidence>
<dbReference type="Pfam" id="PF15919">
    <property type="entry name" value="HicB_lk_antitox"/>
    <property type="match status" value="1"/>
</dbReference>
<reference evidence="2" key="1">
    <citation type="journal article" date="2016" name="Genome Announc.">
        <title>Draft Genome Sequence of the Syntrophic Lactate-Degrading Bacterium Tepidanaerobacter syntrophicus JLT.</title>
        <authorList>
            <person name="Matsuura N."/>
            <person name="Ohashi A."/>
            <person name="Tourlousse D.M."/>
            <person name="Sekiguchi Y."/>
        </authorList>
    </citation>
    <scope>NUCLEOTIDE SEQUENCE [LARGE SCALE GENOMIC DNA]</scope>
    <source>
        <strain evidence="2">JL</strain>
    </source>
</reference>
<dbReference type="InterPro" id="IPR035069">
    <property type="entry name" value="TTHA1013/TTHA0281-like"/>
</dbReference>
<evidence type="ECO:0000259" key="1">
    <source>
        <dbReference type="Pfam" id="PF15919"/>
    </source>
</evidence>
<accession>A0A0U9HN09</accession>
<proteinExistence type="predicted"/>
<organism evidence="2">
    <name type="scientific">Tepidanaerobacter syntrophicus</name>
    <dbReference type="NCBI Taxonomy" id="224999"/>
    <lineage>
        <taxon>Bacteria</taxon>
        <taxon>Bacillati</taxon>
        <taxon>Bacillota</taxon>
        <taxon>Clostridia</taxon>
        <taxon>Thermosediminibacterales</taxon>
        <taxon>Tepidanaerobacteraceae</taxon>
        <taxon>Tepidanaerobacter</taxon>
    </lineage>
</organism>
<dbReference type="STRING" id="224999.GCA_001485475_00341"/>
<dbReference type="Gene3D" id="3.30.160.250">
    <property type="match status" value="1"/>
</dbReference>
<dbReference type="EMBL" id="DF976999">
    <property type="protein sequence ID" value="GAQ24359.1"/>
    <property type="molecule type" value="Genomic_DNA"/>
</dbReference>
<name>A0A0U9HN09_9FIRM</name>
<dbReference type="InterPro" id="IPR051404">
    <property type="entry name" value="TA_system_antitoxin"/>
</dbReference>
<dbReference type="AlphaFoldDB" id="A0A0U9HN09"/>
<feature type="domain" description="HicB-like antitoxin of toxin-antitoxin system" evidence="1">
    <location>
        <begin position="6"/>
        <end position="53"/>
    </location>
</feature>
<dbReference type="InterPro" id="IPR031807">
    <property type="entry name" value="HicB-like"/>
</dbReference>
<sequence length="72" mass="8167">MKKFNFTILIEKDEDGLYIASVPALRGCHTQAKTVEELLPRIKEAIELYLEVNNSEVTTNEFIGVQQVEVSI</sequence>
<protein>
    <submittedName>
        <fullName evidence="2">Nuclease of the RNAse H fold, HicB family</fullName>
    </submittedName>
</protein>
<keyword evidence="3" id="KW-1185">Reference proteome</keyword>
<gene>
    <name evidence="2" type="ORF">TSYNT_5185</name>
</gene>
<dbReference type="PANTHER" id="PTHR34504">
    <property type="entry name" value="ANTITOXIN HICB"/>
    <property type="match status" value="1"/>
</dbReference>